<accession>A0ABY8PRV5</accession>
<dbReference type="EMBL" id="CP069362">
    <property type="protein sequence ID" value="WGS65384.1"/>
    <property type="molecule type" value="Genomic_DNA"/>
</dbReference>
<evidence type="ECO:0000313" key="4">
    <source>
        <dbReference type="Proteomes" id="UP001232493"/>
    </source>
</evidence>
<evidence type="ECO:0000256" key="1">
    <source>
        <dbReference type="SAM" id="Coils"/>
    </source>
</evidence>
<dbReference type="RefSeq" id="WP_280999785.1">
    <property type="nucleotide sequence ID" value="NZ_CP069362.1"/>
</dbReference>
<name>A0ABY8PRV5_9BACT</name>
<proteinExistence type="predicted"/>
<keyword evidence="4" id="KW-1185">Reference proteome</keyword>
<keyword evidence="2" id="KW-0812">Transmembrane</keyword>
<sequence length="573" mass="68298">MKNSFKQLMLIYLFIVLSFISLIFLIKIDIDNYEQKNLKNYLKNTIFQLDEKVKKNIEHYINYQKFTFKPFKLAIYQNDKIIYSDFKNINDNNFFYSEIEIKNKKYIYTYSLLEYIDYLNLISNSNIILKYNNKLFFKNNFYTNSSDSIKSAIQIFIPYKKMLFYIVPDKNLNILFMDKLSLYIIVNSILFFILFLILKKNYFYSIKDLNLILNSINGNNKKNIKLNTDIGISLKEKIDNIINTLKNKENKISELKIHIKQIENKNNSLINDLIFSINTPIQNLINSLNIKLSKDIEKSLIIKNISEINYLMEEFKNAFFFSSDKFVQNCFEFFDINKFHSELVYFLSFYLSKKTVNIKKHMNIKNSIVFSNKDKLYKVLYKILTLILKEKESGNIIISYSLIKSGVLEVKIIDKDNIFNDYILLLNKQIPLDKTDIKLYDIMLIKKYIKDLKGIIFLNQNDSDLIIKIEISVDYIDFIKNYDLNNLKNLYLTKLIESEYTVSQANKYIKEIIALSIDVLNNFNPDKINILKNYLIKNDFHIFYNWINFIIEYKDDSNVAVFKNLLIEKLRSL</sequence>
<feature type="transmembrane region" description="Helical" evidence="2">
    <location>
        <begin position="180"/>
        <end position="198"/>
    </location>
</feature>
<evidence type="ECO:0000313" key="3">
    <source>
        <dbReference type="EMBL" id="WGS65384.1"/>
    </source>
</evidence>
<organism evidence="3 4">
    <name type="scientific">Marinitoga aeolica</name>
    <dbReference type="NCBI Taxonomy" id="2809031"/>
    <lineage>
        <taxon>Bacteria</taxon>
        <taxon>Thermotogati</taxon>
        <taxon>Thermotogota</taxon>
        <taxon>Thermotogae</taxon>
        <taxon>Petrotogales</taxon>
        <taxon>Petrotogaceae</taxon>
        <taxon>Marinitoga</taxon>
    </lineage>
</organism>
<feature type="coiled-coil region" evidence="1">
    <location>
        <begin position="238"/>
        <end position="272"/>
    </location>
</feature>
<feature type="transmembrane region" description="Helical" evidence="2">
    <location>
        <begin position="6"/>
        <end position="26"/>
    </location>
</feature>
<keyword evidence="2" id="KW-1133">Transmembrane helix</keyword>
<evidence type="ECO:0000256" key="2">
    <source>
        <dbReference type="SAM" id="Phobius"/>
    </source>
</evidence>
<dbReference type="Proteomes" id="UP001232493">
    <property type="component" value="Chromosome"/>
</dbReference>
<protein>
    <submittedName>
        <fullName evidence="3">Uncharacterized protein</fullName>
    </submittedName>
</protein>
<gene>
    <name evidence="3" type="ORF">JRV97_02175</name>
</gene>
<keyword evidence="1" id="KW-0175">Coiled coil</keyword>
<reference evidence="3 4" key="1">
    <citation type="submission" date="2021-02" db="EMBL/GenBank/DDBJ databases">
        <title>Characterization of Marinitoga sp. nov. str. BP5-C20A.</title>
        <authorList>
            <person name="Erauso G."/>
            <person name="Postec A."/>
        </authorList>
    </citation>
    <scope>NUCLEOTIDE SEQUENCE [LARGE SCALE GENOMIC DNA]</scope>
    <source>
        <strain evidence="3 4">BP5-C20A</strain>
    </source>
</reference>
<keyword evidence="2" id="KW-0472">Membrane</keyword>